<accession>A0ABD0J662</accession>
<evidence type="ECO:0000313" key="1">
    <source>
        <dbReference type="EMBL" id="KAK7462536.1"/>
    </source>
</evidence>
<comment type="caution">
    <text evidence="1">The sequence shown here is derived from an EMBL/GenBank/DDBJ whole genome shotgun (WGS) entry which is preliminary data.</text>
</comment>
<dbReference type="EMBL" id="JACVVK020000619">
    <property type="protein sequence ID" value="KAK7462536.1"/>
    <property type="molecule type" value="Genomic_DNA"/>
</dbReference>
<feature type="non-terminal residue" evidence="1">
    <location>
        <position position="1"/>
    </location>
</feature>
<gene>
    <name evidence="1" type="ORF">BaRGS_00038421</name>
</gene>
<sequence>WLSGSVGCGELTNWIVSGDSRDGDLPAAVFDQLFVRATLLLLYFFSGKILGSCRESTATTAACSLLHSPREWFKS</sequence>
<organism evidence="1 2">
    <name type="scientific">Batillaria attramentaria</name>
    <dbReference type="NCBI Taxonomy" id="370345"/>
    <lineage>
        <taxon>Eukaryota</taxon>
        <taxon>Metazoa</taxon>
        <taxon>Spiralia</taxon>
        <taxon>Lophotrochozoa</taxon>
        <taxon>Mollusca</taxon>
        <taxon>Gastropoda</taxon>
        <taxon>Caenogastropoda</taxon>
        <taxon>Sorbeoconcha</taxon>
        <taxon>Cerithioidea</taxon>
        <taxon>Batillariidae</taxon>
        <taxon>Batillaria</taxon>
    </lineage>
</organism>
<protein>
    <submittedName>
        <fullName evidence="1">Uncharacterized protein</fullName>
    </submittedName>
</protein>
<dbReference type="Proteomes" id="UP001519460">
    <property type="component" value="Unassembled WGS sequence"/>
</dbReference>
<name>A0ABD0J662_9CAEN</name>
<proteinExistence type="predicted"/>
<evidence type="ECO:0000313" key="2">
    <source>
        <dbReference type="Proteomes" id="UP001519460"/>
    </source>
</evidence>
<dbReference type="AlphaFoldDB" id="A0ABD0J662"/>
<keyword evidence="2" id="KW-1185">Reference proteome</keyword>
<reference evidence="1 2" key="1">
    <citation type="journal article" date="2023" name="Sci. Data">
        <title>Genome assembly of the Korean intertidal mud-creeper Batillaria attramentaria.</title>
        <authorList>
            <person name="Patra A.K."/>
            <person name="Ho P.T."/>
            <person name="Jun S."/>
            <person name="Lee S.J."/>
            <person name="Kim Y."/>
            <person name="Won Y.J."/>
        </authorList>
    </citation>
    <scope>NUCLEOTIDE SEQUENCE [LARGE SCALE GENOMIC DNA]</scope>
    <source>
        <strain evidence="1">Wonlab-2016</strain>
    </source>
</reference>